<keyword evidence="1" id="KW-0175">Coiled coil</keyword>
<gene>
    <name evidence="2" type="ORF">Voc01_101790</name>
</gene>
<protein>
    <recommendedName>
        <fullName evidence="4">Transposase</fullName>
    </recommendedName>
</protein>
<dbReference type="InterPro" id="IPR002514">
    <property type="entry name" value="Transposase_8"/>
</dbReference>
<proteinExistence type="predicted"/>
<dbReference type="AlphaFoldDB" id="A0A8J4A664"/>
<dbReference type="InterPro" id="IPR036388">
    <property type="entry name" value="WH-like_DNA-bd_sf"/>
</dbReference>
<evidence type="ECO:0000313" key="3">
    <source>
        <dbReference type="Proteomes" id="UP000635606"/>
    </source>
</evidence>
<reference evidence="2" key="1">
    <citation type="submission" date="2021-01" db="EMBL/GenBank/DDBJ databases">
        <title>Whole genome shotgun sequence of Virgisporangium ochraceum NBRC 16418.</title>
        <authorList>
            <person name="Komaki H."/>
            <person name="Tamura T."/>
        </authorList>
    </citation>
    <scope>NUCLEOTIDE SEQUENCE</scope>
    <source>
        <strain evidence="2">NBRC 16418</strain>
    </source>
</reference>
<comment type="caution">
    <text evidence="2">The sequence shown here is derived from an EMBL/GenBank/DDBJ whole genome shotgun (WGS) entry which is preliminary data.</text>
</comment>
<keyword evidence="3" id="KW-1185">Reference proteome</keyword>
<evidence type="ECO:0008006" key="4">
    <source>
        <dbReference type="Google" id="ProtNLM"/>
    </source>
</evidence>
<dbReference type="EMBL" id="BOPH01000152">
    <property type="protein sequence ID" value="GIJ75262.1"/>
    <property type="molecule type" value="Genomic_DNA"/>
</dbReference>
<dbReference type="Pfam" id="PF01527">
    <property type="entry name" value="HTH_Tnp_1"/>
    <property type="match status" value="1"/>
</dbReference>
<name>A0A8J4A664_9ACTN</name>
<sequence length="279" mass="30791">MELALGMGCAIQHLRCGPALLARSRVRAARHAAPLVSRTHLVAGTEEPFFTNATRWADALSEAGADFVMAERAGSHGNAPRNHELPDGGVGARTLTYADYLRTTAPGEAPAGPGHHRGRSEIGVVADRRQRVTSDSLDLAALLFGQVAQHDHVADRDEVPPVSRSLLIMSDGHGKGRSVAPPKKYPDDLKARAVWLYRESDPKPTIRKLAEQLNVHHEALRNWIRQDQADRGERADQPTTEMVEENRRLRKEVAELRRANEILKAASAYFASELCTTWR</sequence>
<dbReference type="GO" id="GO:0003677">
    <property type="term" value="F:DNA binding"/>
    <property type="evidence" value="ECO:0007669"/>
    <property type="project" value="InterPro"/>
</dbReference>
<dbReference type="Gene3D" id="1.10.10.10">
    <property type="entry name" value="Winged helix-like DNA-binding domain superfamily/Winged helix DNA-binding domain"/>
    <property type="match status" value="1"/>
</dbReference>
<dbReference type="GO" id="GO:0004803">
    <property type="term" value="F:transposase activity"/>
    <property type="evidence" value="ECO:0007669"/>
    <property type="project" value="InterPro"/>
</dbReference>
<feature type="coiled-coil region" evidence="1">
    <location>
        <begin position="239"/>
        <end position="266"/>
    </location>
</feature>
<evidence type="ECO:0000313" key="2">
    <source>
        <dbReference type="EMBL" id="GIJ75262.1"/>
    </source>
</evidence>
<dbReference type="SUPFAM" id="SSF46689">
    <property type="entry name" value="Homeodomain-like"/>
    <property type="match status" value="1"/>
</dbReference>
<organism evidence="2 3">
    <name type="scientific">Virgisporangium ochraceum</name>
    <dbReference type="NCBI Taxonomy" id="65505"/>
    <lineage>
        <taxon>Bacteria</taxon>
        <taxon>Bacillati</taxon>
        <taxon>Actinomycetota</taxon>
        <taxon>Actinomycetes</taxon>
        <taxon>Micromonosporales</taxon>
        <taxon>Micromonosporaceae</taxon>
        <taxon>Virgisporangium</taxon>
    </lineage>
</organism>
<dbReference type="Proteomes" id="UP000635606">
    <property type="component" value="Unassembled WGS sequence"/>
</dbReference>
<dbReference type="InterPro" id="IPR009057">
    <property type="entry name" value="Homeodomain-like_sf"/>
</dbReference>
<accession>A0A8J4A664</accession>
<dbReference type="GO" id="GO:0006313">
    <property type="term" value="P:DNA transposition"/>
    <property type="evidence" value="ECO:0007669"/>
    <property type="project" value="InterPro"/>
</dbReference>
<evidence type="ECO:0000256" key="1">
    <source>
        <dbReference type="SAM" id="Coils"/>
    </source>
</evidence>